<evidence type="ECO:0000259" key="2">
    <source>
        <dbReference type="Pfam" id="PF12729"/>
    </source>
</evidence>
<reference evidence="3 4" key="1">
    <citation type="journal article" date="2015" name="Proc. Natl. Acad. Sci. U.S.A.">
        <title>Expanded metabolic versatility of ubiquitous nitrite-oxidizing bacteria from the genus Nitrospira.</title>
        <authorList>
            <person name="Koch H."/>
            <person name="Lucker S."/>
            <person name="Albertsen M."/>
            <person name="Kitzinger K."/>
            <person name="Herbold C."/>
            <person name="Spieck E."/>
            <person name="Nielsen P.H."/>
            <person name="Wagner M."/>
            <person name="Daims H."/>
        </authorList>
    </citation>
    <scope>NUCLEOTIDE SEQUENCE [LARGE SCALE GENOMIC DNA]</scope>
    <source>
        <strain evidence="3 4">NSP M-1</strain>
    </source>
</reference>
<dbReference type="Proteomes" id="UP000069205">
    <property type="component" value="Chromosome"/>
</dbReference>
<dbReference type="OrthoDB" id="9841590at2"/>
<evidence type="ECO:0000313" key="4">
    <source>
        <dbReference type="Proteomes" id="UP000069205"/>
    </source>
</evidence>
<keyword evidence="1" id="KW-0472">Membrane</keyword>
<accession>A0A0K2GHI9</accession>
<dbReference type="Pfam" id="PF12729">
    <property type="entry name" value="4HB_MCP_1"/>
    <property type="match status" value="1"/>
</dbReference>
<keyword evidence="1" id="KW-0812">Transmembrane</keyword>
<dbReference type="InterPro" id="IPR024478">
    <property type="entry name" value="HlyB_4HB_MCP"/>
</dbReference>
<keyword evidence="4" id="KW-1185">Reference proteome</keyword>
<evidence type="ECO:0000313" key="3">
    <source>
        <dbReference type="EMBL" id="ALA60410.1"/>
    </source>
</evidence>
<gene>
    <name evidence="3" type="ORF">NITMOv2_4026</name>
</gene>
<dbReference type="STRING" id="42253.NITMOv2_4026"/>
<feature type="transmembrane region" description="Helical" evidence="1">
    <location>
        <begin position="197"/>
        <end position="219"/>
    </location>
</feature>
<dbReference type="KEGG" id="nmv:NITMOv2_4026"/>
<dbReference type="PATRIC" id="fig|42253.5.peg.3973"/>
<dbReference type="AlphaFoldDB" id="A0A0K2GHI9"/>
<keyword evidence="1" id="KW-1133">Transmembrane helix</keyword>
<organism evidence="3 4">
    <name type="scientific">Nitrospira moscoviensis</name>
    <dbReference type="NCBI Taxonomy" id="42253"/>
    <lineage>
        <taxon>Bacteria</taxon>
        <taxon>Pseudomonadati</taxon>
        <taxon>Nitrospirota</taxon>
        <taxon>Nitrospiria</taxon>
        <taxon>Nitrospirales</taxon>
        <taxon>Nitrospiraceae</taxon>
        <taxon>Nitrospira</taxon>
    </lineage>
</organism>
<protein>
    <recommendedName>
        <fullName evidence="2">Chemotaxis methyl-accepting receptor HlyB-like 4HB MCP domain-containing protein</fullName>
    </recommendedName>
</protein>
<sequence>MPLWMPRVTQIIVSLLIIASGVWGGEALTKVDQDLRIIYTEYTLAATDLGHMNARLIRYRTTILRAIEADSRQQFENIASSFPAQRERIEATIDRYIKASRKASSHHKVQEQERAALIDVREKLDQYINASHRTLEILRARWKTSSPAEIRRLRDDAEQHAAQQAGPKLIAVSFALDRLLEIVAEIAGEARNEAESLLRMATSVVTGVSILLVVMVLFFPAGRRPSRS</sequence>
<name>A0A0K2GHI9_NITMO</name>
<proteinExistence type="predicted"/>
<evidence type="ECO:0000256" key="1">
    <source>
        <dbReference type="SAM" id="Phobius"/>
    </source>
</evidence>
<dbReference type="EMBL" id="CP011801">
    <property type="protein sequence ID" value="ALA60410.1"/>
    <property type="molecule type" value="Genomic_DNA"/>
</dbReference>
<dbReference type="RefSeq" id="WP_145976423.1">
    <property type="nucleotide sequence ID" value="NZ_CP011801.1"/>
</dbReference>
<feature type="domain" description="Chemotaxis methyl-accepting receptor HlyB-like 4HB MCP" evidence="2">
    <location>
        <begin position="11"/>
        <end position="196"/>
    </location>
</feature>